<feature type="region of interest" description="Disordered" evidence="1">
    <location>
        <begin position="47"/>
        <end position="78"/>
    </location>
</feature>
<dbReference type="Proteomes" id="UP001221142">
    <property type="component" value="Unassembled WGS sequence"/>
</dbReference>
<proteinExistence type="predicted"/>
<reference evidence="2" key="1">
    <citation type="submission" date="2023-03" db="EMBL/GenBank/DDBJ databases">
        <title>Massive genome expansion in bonnet fungi (Mycena s.s.) driven by repeated elements and novel gene families across ecological guilds.</title>
        <authorList>
            <consortium name="Lawrence Berkeley National Laboratory"/>
            <person name="Harder C.B."/>
            <person name="Miyauchi S."/>
            <person name="Viragh M."/>
            <person name="Kuo A."/>
            <person name="Thoen E."/>
            <person name="Andreopoulos B."/>
            <person name="Lu D."/>
            <person name="Skrede I."/>
            <person name="Drula E."/>
            <person name="Henrissat B."/>
            <person name="Morin E."/>
            <person name="Kohler A."/>
            <person name="Barry K."/>
            <person name="LaButti K."/>
            <person name="Morin E."/>
            <person name="Salamov A."/>
            <person name="Lipzen A."/>
            <person name="Mereny Z."/>
            <person name="Hegedus B."/>
            <person name="Baldrian P."/>
            <person name="Stursova M."/>
            <person name="Weitz H."/>
            <person name="Taylor A."/>
            <person name="Grigoriev I.V."/>
            <person name="Nagy L.G."/>
            <person name="Martin F."/>
            <person name="Kauserud H."/>
        </authorList>
    </citation>
    <scope>NUCLEOTIDE SEQUENCE</scope>
    <source>
        <strain evidence="2">9284</strain>
    </source>
</reference>
<dbReference type="AlphaFoldDB" id="A0AAD7F981"/>
<dbReference type="EMBL" id="JARKIF010000036">
    <property type="protein sequence ID" value="KAJ7610072.1"/>
    <property type="molecule type" value="Genomic_DNA"/>
</dbReference>
<evidence type="ECO:0000313" key="3">
    <source>
        <dbReference type="Proteomes" id="UP001221142"/>
    </source>
</evidence>
<name>A0AAD7F981_9AGAR</name>
<accession>A0AAD7F981</accession>
<evidence type="ECO:0000313" key="2">
    <source>
        <dbReference type="EMBL" id="KAJ7610072.1"/>
    </source>
</evidence>
<sequence length="117" mass="12463">MTRVPDDPTVNVSSNEFRYSAGQNWRRPAAAAAAELGVVSASVSVEPEHGSLGFSPPWLRSSPKGNGGETATRQRQPLTPLTAAARLLLQAGLSTVDVLATSSSFEINYCPWTRSPH</sequence>
<organism evidence="2 3">
    <name type="scientific">Roridomyces roridus</name>
    <dbReference type="NCBI Taxonomy" id="1738132"/>
    <lineage>
        <taxon>Eukaryota</taxon>
        <taxon>Fungi</taxon>
        <taxon>Dikarya</taxon>
        <taxon>Basidiomycota</taxon>
        <taxon>Agaricomycotina</taxon>
        <taxon>Agaricomycetes</taxon>
        <taxon>Agaricomycetidae</taxon>
        <taxon>Agaricales</taxon>
        <taxon>Marasmiineae</taxon>
        <taxon>Mycenaceae</taxon>
        <taxon>Roridomyces</taxon>
    </lineage>
</organism>
<comment type="caution">
    <text evidence="2">The sequence shown here is derived from an EMBL/GenBank/DDBJ whole genome shotgun (WGS) entry which is preliminary data.</text>
</comment>
<protein>
    <submittedName>
        <fullName evidence="2">Uncharacterized protein</fullName>
    </submittedName>
</protein>
<evidence type="ECO:0000256" key="1">
    <source>
        <dbReference type="SAM" id="MobiDB-lite"/>
    </source>
</evidence>
<keyword evidence="3" id="KW-1185">Reference proteome</keyword>
<gene>
    <name evidence="2" type="ORF">FB45DRAFT_1009997</name>
</gene>